<reference evidence="2 3" key="1">
    <citation type="submission" date="2016-02" db="EMBL/GenBank/DDBJ databases">
        <title>Biosynthesis of antibiotic leucinostatins and their inhibition on Phytophthora in bio-control Purpureocillium lilacinum.</title>
        <authorList>
            <person name="Wang G."/>
            <person name="Liu Z."/>
            <person name="Lin R."/>
            <person name="Li E."/>
            <person name="Mao Z."/>
            <person name="Ling J."/>
            <person name="Yin W."/>
            <person name="Xie B."/>
        </authorList>
    </citation>
    <scope>NUCLEOTIDE SEQUENCE [LARGE SCALE GENOMIC DNA]</scope>
    <source>
        <strain evidence="2">PLFJ-1</strain>
    </source>
</reference>
<name>A0A179GZ26_PURLI</name>
<gene>
    <name evidence="2" type="ORF">VFPFJ_09058</name>
</gene>
<proteinExistence type="predicted"/>
<dbReference type="Proteomes" id="UP000078340">
    <property type="component" value="Unassembled WGS sequence"/>
</dbReference>
<dbReference type="EMBL" id="LSBI01000008">
    <property type="protein sequence ID" value="OAQ83255.1"/>
    <property type="molecule type" value="Genomic_DNA"/>
</dbReference>
<organism evidence="2 3">
    <name type="scientific">Purpureocillium lilacinum</name>
    <name type="common">Paecilomyces lilacinus</name>
    <dbReference type="NCBI Taxonomy" id="33203"/>
    <lineage>
        <taxon>Eukaryota</taxon>
        <taxon>Fungi</taxon>
        <taxon>Dikarya</taxon>
        <taxon>Ascomycota</taxon>
        <taxon>Pezizomycotina</taxon>
        <taxon>Sordariomycetes</taxon>
        <taxon>Hypocreomycetidae</taxon>
        <taxon>Hypocreales</taxon>
        <taxon>Ophiocordycipitaceae</taxon>
        <taxon>Purpureocillium</taxon>
    </lineage>
</organism>
<protein>
    <submittedName>
        <fullName evidence="2">Uncharacterized protein</fullName>
    </submittedName>
</protein>
<feature type="region of interest" description="Disordered" evidence="1">
    <location>
        <begin position="87"/>
        <end position="108"/>
    </location>
</feature>
<evidence type="ECO:0000313" key="2">
    <source>
        <dbReference type="EMBL" id="OAQ83255.1"/>
    </source>
</evidence>
<comment type="caution">
    <text evidence="2">The sequence shown here is derived from an EMBL/GenBank/DDBJ whole genome shotgun (WGS) entry which is preliminary data.</text>
</comment>
<dbReference type="AlphaFoldDB" id="A0A179GZ26"/>
<accession>A0A179GZ26</accession>
<feature type="compositionally biased region" description="Basic and acidic residues" evidence="1">
    <location>
        <begin position="93"/>
        <end position="108"/>
    </location>
</feature>
<evidence type="ECO:0000256" key="1">
    <source>
        <dbReference type="SAM" id="MobiDB-lite"/>
    </source>
</evidence>
<feature type="region of interest" description="Disordered" evidence="1">
    <location>
        <begin position="1"/>
        <end position="33"/>
    </location>
</feature>
<sequence length="108" mass="11482">MSQAAIAAAESKPDSPSKGPMLKGKGSSVGATEAAAVAANMCATPRTSPEWNDPCRVEYGRDETRKGVEERENGCCERRGEMEAQRVPIVAEAMERRSGRLGNDKKGG</sequence>
<evidence type="ECO:0000313" key="3">
    <source>
        <dbReference type="Proteomes" id="UP000078340"/>
    </source>
</evidence>